<dbReference type="EMBL" id="AFMN01000001">
    <property type="protein sequence ID" value="EGL98815.1"/>
    <property type="molecule type" value="Genomic_DNA"/>
</dbReference>
<evidence type="ECO:0000256" key="1">
    <source>
        <dbReference type="SAM" id="Phobius"/>
    </source>
</evidence>
<feature type="transmembrane region" description="Helical" evidence="1">
    <location>
        <begin position="371"/>
        <end position="391"/>
    </location>
</feature>
<sequence length="582" mass="66808">MKLKYRKQWIMVYMISIICFVFYIVTTYINLKSKYIVSGADTFFHAQRIFEVRDAISNGALPSWSNFLTFHHVGQPINGMYPDISLWPLVLVTNFLDPVQQIICIRMIIGILTYVVTFKTLSKRYDIVSSAFAAGIYCTSGIVLKSYYFELQVGVAITCIFLVPIVINFKDLVCSTHIDRRLVVRTAILSTIVIYSHLMSIFVLYLVVCISLIIVMMTNWRKYKAYGALNLLLSSMILLLTSLPILYRYCIISASHLHPAFSYKNVEAIKFIDLFVQATWDSREYLSIVSIILLMVFALGINKKKINILIPYICIELLLIVLGSDLAPWNLLEKMPILSSIQNTGWRFIVFTGIVPLLLILINYSKRVSRLILGWTFVVSMLVACNLWIGFYRSTSENLVPLTNKESRILSINDWVKLQSSGINSDKITRNIVPDYGPNNITVAPNTNGANLSADIQKVILNNQLRAGHKEIPAKLKYTYKSVSFKLLERRNYHSIILPVYGYKSLNYTVKVNNKKKTYKIGKNGFIKISNAKEIRSISVEYTYPRKYLYIVAFSFSLLILLSIDICFYNRKVIRNESRIYN</sequence>
<dbReference type="Proteomes" id="UP000006227">
    <property type="component" value="Unassembled WGS sequence"/>
</dbReference>
<feature type="transmembrane region" description="Helical" evidence="1">
    <location>
        <begin position="227"/>
        <end position="247"/>
    </location>
</feature>
<keyword evidence="1" id="KW-1133">Transmembrane helix</keyword>
<feature type="transmembrane region" description="Helical" evidence="1">
    <location>
        <begin position="548"/>
        <end position="569"/>
    </location>
</feature>
<accession>F5VD97</accession>
<feature type="transmembrane region" description="Helical" evidence="1">
    <location>
        <begin position="344"/>
        <end position="364"/>
    </location>
</feature>
<dbReference type="PATRIC" id="fig|1029822.3.peg.521"/>
<protein>
    <recommendedName>
        <fullName evidence="4">Membrane protein 6-pyruvoyl-tetrahydropterin synthase-related domain-containing protein</fullName>
    </recommendedName>
</protein>
<keyword evidence="1" id="KW-0472">Membrane</keyword>
<dbReference type="RefSeq" id="WP_003705452.1">
    <property type="nucleotide sequence ID" value="NZ_AFMN01000001.1"/>
</dbReference>
<feature type="transmembrane region" description="Helical" evidence="1">
    <location>
        <begin position="187"/>
        <end position="215"/>
    </location>
</feature>
<evidence type="ECO:0008006" key="4">
    <source>
        <dbReference type="Google" id="ProtNLM"/>
    </source>
</evidence>
<proteinExistence type="predicted"/>
<evidence type="ECO:0000313" key="2">
    <source>
        <dbReference type="EMBL" id="EGL98815.1"/>
    </source>
</evidence>
<gene>
    <name evidence="2" type="ORF">NIAS840_00521</name>
</gene>
<reference evidence="2 3" key="1">
    <citation type="journal article" date="2011" name="J. Bacteriol.">
        <title>Genome Sequence of Lactobacillus salivarius NIAS840, Isolated from Chicken Intestine.</title>
        <authorList>
            <person name="Ham J.S."/>
            <person name="Kim H.W."/>
            <person name="Seol K.H."/>
            <person name="Jang A."/>
            <person name="Jeong S.G."/>
            <person name="Oh M.H."/>
            <person name="Kim D.H."/>
            <person name="Kang D.K."/>
            <person name="Kim G.B."/>
            <person name="Cha C.J."/>
        </authorList>
    </citation>
    <scope>NUCLEOTIDE SEQUENCE [LARGE SCALE GENOMIC DNA]</scope>
    <source>
        <strain evidence="2 3">NIAS840</strain>
    </source>
</reference>
<feature type="transmembrane region" description="Helical" evidence="1">
    <location>
        <begin position="99"/>
        <end position="117"/>
    </location>
</feature>
<organism evidence="2 3">
    <name type="scientific">Ligilactobacillus salivarius NIAS840</name>
    <dbReference type="NCBI Taxonomy" id="1029822"/>
    <lineage>
        <taxon>Bacteria</taxon>
        <taxon>Bacillati</taxon>
        <taxon>Bacillota</taxon>
        <taxon>Bacilli</taxon>
        <taxon>Lactobacillales</taxon>
        <taxon>Lactobacillaceae</taxon>
        <taxon>Ligilactobacillus</taxon>
    </lineage>
</organism>
<feature type="transmembrane region" description="Helical" evidence="1">
    <location>
        <begin position="309"/>
        <end position="332"/>
    </location>
</feature>
<evidence type="ECO:0000313" key="3">
    <source>
        <dbReference type="Proteomes" id="UP000006227"/>
    </source>
</evidence>
<feature type="transmembrane region" description="Helical" evidence="1">
    <location>
        <begin position="147"/>
        <end position="167"/>
    </location>
</feature>
<keyword evidence="1" id="KW-0812">Transmembrane</keyword>
<dbReference type="AlphaFoldDB" id="F5VD97"/>
<feature type="transmembrane region" description="Helical" evidence="1">
    <location>
        <begin position="12"/>
        <end position="31"/>
    </location>
</feature>
<comment type="caution">
    <text evidence="2">The sequence shown here is derived from an EMBL/GenBank/DDBJ whole genome shotgun (WGS) entry which is preliminary data.</text>
</comment>
<name>F5VD97_9LACO</name>
<feature type="transmembrane region" description="Helical" evidence="1">
    <location>
        <begin position="285"/>
        <end position="302"/>
    </location>
</feature>